<dbReference type="SUPFAM" id="SSF49482">
    <property type="entry name" value="Aromatic compound dioxygenase"/>
    <property type="match status" value="1"/>
</dbReference>
<feature type="region of interest" description="Disordered" evidence="1">
    <location>
        <begin position="47"/>
        <end position="87"/>
    </location>
</feature>
<reference evidence="3 4" key="1">
    <citation type="submission" date="2023-01" db="EMBL/GenBank/DDBJ databases">
        <title>Minimal conservation of predation-associated metabolite biosynthetic gene clusters underscores biosynthetic potential of Myxococcota including descriptions for ten novel species: Archangium lansinium sp. nov., Myxococcus landrumus sp. nov., Nannocystis bai.</title>
        <authorList>
            <person name="Ahearne A."/>
            <person name="Stevens C."/>
            <person name="Dowd S."/>
        </authorList>
    </citation>
    <scope>NUCLEOTIDE SEQUENCE [LARGE SCALE GENOMIC DNA]</scope>
    <source>
        <strain evidence="3 4">WIWO2</strain>
    </source>
</reference>
<dbReference type="EMBL" id="JAQNDK010000007">
    <property type="protein sequence ID" value="MDC0685699.1"/>
    <property type="molecule type" value="Genomic_DNA"/>
</dbReference>
<dbReference type="InterPro" id="IPR015889">
    <property type="entry name" value="Intradiol_dOase_core"/>
</dbReference>
<name>A0ABT5CGY3_9BACT</name>
<dbReference type="PANTHER" id="PTHR34315">
    <property type="match status" value="1"/>
</dbReference>
<sequence length="306" mass="32299">MGNRQGAVPRDLIDWVFNRRQPLVKLGAFAITKPVLVSCREDDEIGGDLRGSGTGGGGGAWNGPGGTGSSTAGPFATSPSSAGGGVSAGGADALDPLIFKGAGSCRLTATDIGGSSFIDDSEIPNDISLFRNDIRDDHPGCELRLYVRLLDARNNHEPIPDAEVYIWHCDAEGHTSGFEHQDPSTPFTGAAERTPESQDRFCRGVQLSDRNGVVGFKSIYPGSEAGRPVHVHMVARINGATTRRITTQLYFEADLSAEVFQKEPAYAARSTNIPASSLNPPPGSVVMPTTYTSGLVTSILDIIVDA</sequence>
<dbReference type="Gene3D" id="2.60.130.10">
    <property type="entry name" value="Aromatic compound dioxygenase"/>
    <property type="match status" value="1"/>
</dbReference>
<feature type="compositionally biased region" description="Gly residues" evidence="1">
    <location>
        <begin position="48"/>
        <end position="68"/>
    </location>
</feature>
<evidence type="ECO:0000313" key="3">
    <source>
        <dbReference type="EMBL" id="MDC0685699.1"/>
    </source>
</evidence>
<feature type="region of interest" description="Disordered" evidence="1">
    <location>
        <begin position="177"/>
        <end position="198"/>
    </location>
</feature>
<dbReference type="Proteomes" id="UP001217485">
    <property type="component" value="Unassembled WGS sequence"/>
</dbReference>
<accession>A0ABT5CGY3</accession>
<feature type="compositionally biased region" description="Low complexity" evidence="1">
    <location>
        <begin position="69"/>
        <end position="81"/>
    </location>
</feature>
<gene>
    <name evidence="3" type="ORF">POL72_48800</name>
</gene>
<dbReference type="RefSeq" id="WP_272104138.1">
    <property type="nucleotide sequence ID" value="NZ_JAQNDK010000007.1"/>
</dbReference>
<evidence type="ECO:0000256" key="1">
    <source>
        <dbReference type="SAM" id="MobiDB-lite"/>
    </source>
</evidence>
<dbReference type="Pfam" id="PF00775">
    <property type="entry name" value="Dioxygenase_C"/>
    <property type="match status" value="1"/>
</dbReference>
<protein>
    <submittedName>
        <fullName evidence="3">Protocatechuate 3,4-dioxygenase</fullName>
    </submittedName>
</protein>
<keyword evidence="4" id="KW-1185">Reference proteome</keyword>
<comment type="caution">
    <text evidence="3">The sequence shown here is derived from an EMBL/GenBank/DDBJ whole genome shotgun (WGS) entry which is preliminary data.</text>
</comment>
<organism evidence="3 4">
    <name type="scientific">Sorangium atrum</name>
    <dbReference type="NCBI Taxonomy" id="2995308"/>
    <lineage>
        <taxon>Bacteria</taxon>
        <taxon>Pseudomonadati</taxon>
        <taxon>Myxococcota</taxon>
        <taxon>Polyangia</taxon>
        <taxon>Polyangiales</taxon>
        <taxon>Polyangiaceae</taxon>
        <taxon>Sorangium</taxon>
    </lineage>
</organism>
<evidence type="ECO:0000259" key="2">
    <source>
        <dbReference type="Pfam" id="PF00775"/>
    </source>
</evidence>
<proteinExistence type="predicted"/>
<evidence type="ECO:0000313" key="4">
    <source>
        <dbReference type="Proteomes" id="UP001217485"/>
    </source>
</evidence>
<feature type="domain" description="Intradiol ring-cleavage dioxygenases" evidence="2">
    <location>
        <begin position="114"/>
        <end position="255"/>
    </location>
</feature>
<dbReference type="PANTHER" id="PTHR34315:SF1">
    <property type="entry name" value="INTRADIOL RING-CLEAVAGE DIOXYGENASES DOMAIN-CONTAINING PROTEIN-RELATED"/>
    <property type="match status" value="1"/>
</dbReference>
<dbReference type="InterPro" id="IPR000627">
    <property type="entry name" value="Intradiol_dOase_C"/>
</dbReference>